<dbReference type="InParanoid" id="A0A2N3N4V6"/>
<feature type="region of interest" description="Disordered" evidence="1">
    <location>
        <begin position="133"/>
        <end position="174"/>
    </location>
</feature>
<dbReference type="Pfam" id="PF02862">
    <property type="entry name" value="DDHD"/>
    <property type="match status" value="1"/>
</dbReference>
<dbReference type="PANTHER" id="PTHR23509">
    <property type="entry name" value="PA-PL1 PHOSPHOLIPASE FAMILY"/>
    <property type="match status" value="1"/>
</dbReference>
<comment type="caution">
    <text evidence="3">The sequence shown here is derived from an EMBL/GenBank/DDBJ whole genome shotgun (WGS) entry which is preliminary data.</text>
</comment>
<protein>
    <recommendedName>
        <fullName evidence="2">DDHD domain-containing protein</fullName>
    </recommendedName>
</protein>
<reference evidence="3 4" key="1">
    <citation type="journal article" date="2017" name="G3 (Bethesda)">
        <title>First Draft Genome Sequence of the Pathogenic Fungus Lomentospora prolificans (Formerly Scedosporium prolificans).</title>
        <authorList>
            <person name="Luo R."/>
            <person name="Zimin A."/>
            <person name="Workman R."/>
            <person name="Fan Y."/>
            <person name="Pertea G."/>
            <person name="Grossman N."/>
            <person name="Wear M.P."/>
            <person name="Jia B."/>
            <person name="Miller H."/>
            <person name="Casadevall A."/>
            <person name="Timp W."/>
            <person name="Zhang S.X."/>
            <person name="Salzberg S.L."/>
        </authorList>
    </citation>
    <scope>NUCLEOTIDE SEQUENCE [LARGE SCALE GENOMIC DNA]</scope>
    <source>
        <strain evidence="3 4">JHH-5317</strain>
    </source>
</reference>
<dbReference type="STRING" id="41688.A0A2N3N4V6"/>
<dbReference type="VEuPathDB" id="FungiDB:jhhlp_006060"/>
<sequence>MAQPSEKKLEKSYLYSAVDSLNPWAASRGSNTATPEPPPTPPPGAVPPPGPTDHSTNPLYGINWRNYPPDCPPLKVLWFHAVDVPKRKPSFLTTRRNKTTGKEAGKAPTQPKKFVGFQPSDSKAIEEAYQRLLEEQESSSHDASSLRRRAGTTSSDRPSLGGSRTRSEEHTAPTHVPVNEDFLFDVDVLERELSPVYWMGPVYEVRRGTWFYQEGSNLRPCEENLAAQLEEGYLKTKPWLIPTTQVPPEQDEARGRSDSAPKNLNSKDVVFSEISGPGKASTGAPAPQLPSYRLFGSYMNSIATFQDENTAWLSSDGILSWVTSTVYQRFAGGGYMSGVKLVRGYSEPGKVKDGAKRPKTPTDTSTIEVLDEKQLKALKRKSAPPSTKAPLAEEPTRHQSPSRQQGSVFAKGSDKLEEEIRRRQEQEIVDDYNAATEDTQGREIEHLVLVTHGIGQLLSLRLESMNFIHDVNVMRKTMRSVYSSSADLKALNGELRENVGNCRVQVLPICWRHHLDFPKQREAKREQDIGDTNSDEDLYPTLEDITIEGVAFARSIVSDLALDVLLYQSGYREQIMTIVLQEANRIYNLFKQRNPGFQGKVHLMGHSLGSAILFDLLCRQKEKDEVSSRKSRRIWPSAQSKMNPERDASGLSFDFDVEDFYCLGSPIGLFQMLKGRTVSARGSPHSRASQSPLDPAMTENPFETYADQRISPITGLPFSISSPRVSQLFNIFHPSDPISYRLEPLIAPVMSTLKPQALPYTKKGIFGSVTPQGLSGIGAKVGQSVSGLWSSLSAGVASSLLNRSLGLSNEEVARMTDASSAQHVQKPGQEPSTVPSGAVISDTSILGKRTDQRKMELADPANTAGRTSTSGNDITLIDYDLETLYSKFEKTRTSGTDGPLATGGLDKRSMKMRQEEAKVRALNRNGRVDYSIQESVLDYNPINTIASHMSYWGDEDVNHFVLSQLLSSKARSKSC</sequence>
<evidence type="ECO:0000313" key="4">
    <source>
        <dbReference type="Proteomes" id="UP000233524"/>
    </source>
</evidence>
<feature type="region of interest" description="Disordered" evidence="1">
    <location>
        <begin position="24"/>
        <end position="64"/>
    </location>
</feature>
<feature type="domain" description="DDHD" evidence="2">
    <location>
        <begin position="653"/>
        <end position="967"/>
    </location>
</feature>
<accession>A0A2N3N4V6</accession>
<evidence type="ECO:0000256" key="1">
    <source>
        <dbReference type="SAM" id="MobiDB-lite"/>
    </source>
</evidence>
<dbReference type="PROSITE" id="PS51043">
    <property type="entry name" value="DDHD"/>
    <property type="match status" value="1"/>
</dbReference>
<dbReference type="Pfam" id="PF23463">
    <property type="entry name" value="WWE_2"/>
    <property type="match status" value="1"/>
</dbReference>
<proteinExistence type="predicted"/>
<feature type="compositionally biased region" description="Polar residues" evidence="1">
    <location>
        <begin position="398"/>
        <end position="407"/>
    </location>
</feature>
<dbReference type="GO" id="GO:0005737">
    <property type="term" value="C:cytoplasm"/>
    <property type="evidence" value="ECO:0007669"/>
    <property type="project" value="TreeGrafter"/>
</dbReference>
<feature type="region of interest" description="Disordered" evidence="1">
    <location>
        <begin position="375"/>
        <end position="416"/>
    </location>
</feature>
<feature type="compositionally biased region" description="Pro residues" evidence="1">
    <location>
        <begin position="35"/>
        <end position="51"/>
    </location>
</feature>
<dbReference type="FunCoup" id="A0A2N3N4V6">
    <property type="interactions" value="3"/>
</dbReference>
<feature type="region of interest" description="Disordered" evidence="1">
    <location>
        <begin position="813"/>
        <end position="869"/>
    </location>
</feature>
<keyword evidence="4" id="KW-1185">Reference proteome</keyword>
<feature type="region of interest" description="Disordered" evidence="1">
    <location>
        <begin position="628"/>
        <end position="647"/>
    </location>
</feature>
<dbReference type="GO" id="GO:0004620">
    <property type="term" value="F:phospholipase activity"/>
    <property type="evidence" value="ECO:0007669"/>
    <property type="project" value="TreeGrafter"/>
</dbReference>
<feature type="region of interest" description="Disordered" evidence="1">
    <location>
        <begin position="243"/>
        <end position="265"/>
    </location>
</feature>
<dbReference type="PANTHER" id="PTHR23509:SF10">
    <property type="entry name" value="LD21067P"/>
    <property type="match status" value="1"/>
</dbReference>
<dbReference type="SMART" id="SM01127">
    <property type="entry name" value="DDHD"/>
    <property type="match status" value="1"/>
</dbReference>
<dbReference type="EMBL" id="NLAX01000701">
    <property type="protein sequence ID" value="PKS07456.1"/>
    <property type="molecule type" value="Genomic_DNA"/>
</dbReference>
<evidence type="ECO:0000313" key="3">
    <source>
        <dbReference type="EMBL" id="PKS07456.1"/>
    </source>
</evidence>
<dbReference type="InterPro" id="IPR057826">
    <property type="entry name" value="WWE_C20G8.02"/>
</dbReference>
<dbReference type="InterPro" id="IPR055555">
    <property type="entry name" value="PA-PLA1_DUF7131"/>
</dbReference>
<dbReference type="InterPro" id="IPR058055">
    <property type="entry name" value="PA-PLA1"/>
</dbReference>
<organism evidence="3 4">
    <name type="scientific">Lomentospora prolificans</name>
    <dbReference type="NCBI Taxonomy" id="41688"/>
    <lineage>
        <taxon>Eukaryota</taxon>
        <taxon>Fungi</taxon>
        <taxon>Dikarya</taxon>
        <taxon>Ascomycota</taxon>
        <taxon>Pezizomycotina</taxon>
        <taxon>Sordariomycetes</taxon>
        <taxon>Hypocreomycetidae</taxon>
        <taxon>Microascales</taxon>
        <taxon>Microascaceae</taxon>
        <taxon>Lomentospora</taxon>
    </lineage>
</organism>
<dbReference type="AlphaFoldDB" id="A0A2N3N4V6"/>
<name>A0A2N3N4V6_9PEZI</name>
<dbReference type="InterPro" id="IPR004177">
    <property type="entry name" value="DDHD_dom"/>
</dbReference>
<feature type="region of interest" description="Disordered" evidence="1">
    <location>
        <begin position="347"/>
        <end position="366"/>
    </location>
</feature>
<dbReference type="InterPro" id="IPR029058">
    <property type="entry name" value="AB_hydrolase_fold"/>
</dbReference>
<dbReference type="Proteomes" id="UP000233524">
    <property type="component" value="Unassembled WGS sequence"/>
</dbReference>
<gene>
    <name evidence="3" type="ORF">jhhlp_006060</name>
</gene>
<dbReference type="SUPFAM" id="SSF53474">
    <property type="entry name" value="alpha/beta-Hydrolases"/>
    <property type="match status" value="1"/>
</dbReference>
<dbReference type="OrthoDB" id="431378at2759"/>
<evidence type="ECO:0000259" key="2">
    <source>
        <dbReference type="PROSITE" id="PS51043"/>
    </source>
</evidence>
<dbReference type="Pfam" id="PF23465">
    <property type="entry name" value="DUF7131"/>
    <property type="match status" value="1"/>
</dbReference>
<feature type="compositionally biased region" description="Basic and acidic residues" evidence="1">
    <location>
        <begin position="848"/>
        <end position="857"/>
    </location>
</feature>
<dbReference type="GO" id="GO:0046872">
    <property type="term" value="F:metal ion binding"/>
    <property type="evidence" value="ECO:0007669"/>
    <property type="project" value="InterPro"/>
</dbReference>
<feature type="region of interest" description="Disordered" evidence="1">
    <location>
        <begin position="90"/>
        <end position="121"/>
    </location>
</feature>